<reference evidence="2 3" key="1">
    <citation type="submission" date="2016-09" db="EMBL/GenBank/DDBJ databases">
        <title>The complete genome sequences of Rhizobium gallicum, symbiovars gallicum and phaseoli, symbionts associated to common bean (Phaseolus vulgaris).</title>
        <authorList>
            <person name="Bustos P."/>
            <person name="Santamaria R.I."/>
            <person name="Perez-Carrascal O.M."/>
            <person name="Juarez S."/>
            <person name="Lozano L."/>
            <person name="Martinez-Flores I."/>
            <person name="Martinez-Romero E."/>
            <person name="Cevallos M."/>
            <person name="Romero D."/>
            <person name="Davila G."/>
            <person name="Gonzalez V."/>
        </authorList>
    </citation>
    <scope>NUCLEOTIDE SEQUENCE [LARGE SCALE GENOMIC DNA]</scope>
    <source>
        <strain evidence="2 3">IE4872</strain>
    </source>
</reference>
<protein>
    <submittedName>
        <fullName evidence="2">Uncharacterized protein</fullName>
    </submittedName>
</protein>
<accession>A0A1L5NHR6</accession>
<gene>
    <name evidence="2" type="ORF">IE4872_CH01782</name>
</gene>
<evidence type="ECO:0000256" key="1">
    <source>
        <dbReference type="SAM" id="Phobius"/>
    </source>
</evidence>
<keyword evidence="1" id="KW-1133">Transmembrane helix</keyword>
<name>A0A1L5NHR6_9HYPH</name>
<keyword evidence="1" id="KW-0812">Transmembrane</keyword>
<sequence>MFGTKRWFVVFLQPEEMEEVQAMSAFFEYLTLFDFFIIAALIAIFCCGLLDSETTR</sequence>
<feature type="transmembrane region" description="Helical" evidence="1">
    <location>
        <begin position="29"/>
        <end position="50"/>
    </location>
</feature>
<evidence type="ECO:0000313" key="3">
    <source>
        <dbReference type="Proteomes" id="UP000184749"/>
    </source>
</evidence>
<dbReference type="Proteomes" id="UP000184749">
    <property type="component" value="Chromosome"/>
</dbReference>
<dbReference type="AlphaFoldDB" id="A0A1L5NHR6"/>
<proteinExistence type="predicted"/>
<dbReference type="EMBL" id="CP017101">
    <property type="protein sequence ID" value="APO67411.1"/>
    <property type="molecule type" value="Genomic_DNA"/>
</dbReference>
<organism evidence="2 3">
    <name type="scientific">Rhizobium gallicum</name>
    <dbReference type="NCBI Taxonomy" id="56730"/>
    <lineage>
        <taxon>Bacteria</taxon>
        <taxon>Pseudomonadati</taxon>
        <taxon>Pseudomonadota</taxon>
        <taxon>Alphaproteobacteria</taxon>
        <taxon>Hyphomicrobiales</taxon>
        <taxon>Rhizobiaceae</taxon>
        <taxon>Rhizobium/Agrobacterium group</taxon>
        <taxon>Rhizobium</taxon>
    </lineage>
</organism>
<evidence type="ECO:0000313" key="2">
    <source>
        <dbReference type="EMBL" id="APO67411.1"/>
    </source>
</evidence>
<keyword evidence="1" id="KW-0472">Membrane</keyword>